<evidence type="ECO:0000256" key="3">
    <source>
        <dbReference type="PIRSR" id="PIRSR613078-1"/>
    </source>
</evidence>
<dbReference type="PROSITE" id="PS00175">
    <property type="entry name" value="PG_MUTASE"/>
    <property type="match status" value="1"/>
</dbReference>
<dbReference type="Proteomes" id="UP000196230">
    <property type="component" value="Unassembled WGS sequence"/>
</dbReference>
<feature type="binding site" evidence="4">
    <location>
        <position position="64"/>
    </location>
    <ligand>
        <name>substrate</name>
    </ligand>
</feature>
<evidence type="ECO:0000313" key="6">
    <source>
        <dbReference type="Proteomes" id="UP000196230"/>
    </source>
</evidence>
<evidence type="ECO:0000256" key="4">
    <source>
        <dbReference type="PIRSR" id="PIRSR613078-2"/>
    </source>
</evidence>
<sequence length="230" mass="24542">MPVRLILLRHGETDWNAEDRYQGRTDVDLNATGQRQARAAVARFLAGALEDADELVAVASPLTRARRTAEIVLEAAVGDVELTLDPDLMELYGGDWEGLRLAEIAERWPAEHEAWRGTPDLDAGPVAGETLRAGGQRVLAALGEHVPPAWTPARGAGERAPQTPVLLAVAHGGVLRSAVGQLLGAEGEDFAALERIENARAVVFEGDCAAGGSASRRIVDGCWQLRGYNV</sequence>
<dbReference type="AlphaFoldDB" id="A0A1R4J6I1"/>
<dbReference type="SUPFAM" id="SSF53254">
    <property type="entry name" value="Phosphoglycerate mutase-like"/>
    <property type="match status" value="1"/>
</dbReference>
<dbReference type="GO" id="GO:0005737">
    <property type="term" value="C:cytoplasm"/>
    <property type="evidence" value="ECO:0007669"/>
    <property type="project" value="TreeGrafter"/>
</dbReference>
<dbReference type="PANTHER" id="PTHR48100">
    <property type="entry name" value="BROAD-SPECIFICITY PHOSPHATASE YOR283W-RELATED"/>
    <property type="match status" value="1"/>
</dbReference>
<dbReference type="Pfam" id="PF00300">
    <property type="entry name" value="His_Phos_1"/>
    <property type="match status" value="1"/>
</dbReference>
<proteinExistence type="predicted"/>
<evidence type="ECO:0000256" key="1">
    <source>
        <dbReference type="ARBA" id="ARBA00023152"/>
    </source>
</evidence>
<dbReference type="SMART" id="SM00855">
    <property type="entry name" value="PGAM"/>
    <property type="match status" value="1"/>
</dbReference>
<dbReference type="InterPro" id="IPR029033">
    <property type="entry name" value="His_PPase_superfam"/>
</dbReference>
<reference evidence="5 6" key="1">
    <citation type="submission" date="2017-02" db="EMBL/GenBank/DDBJ databases">
        <authorList>
            <person name="Peterson S.W."/>
        </authorList>
    </citation>
    <scope>NUCLEOTIDE SEQUENCE [LARGE SCALE GENOMIC DNA]</scope>
    <source>
        <strain evidence="5 6">2B3F</strain>
    </source>
</reference>
<dbReference type="InterPro" id="IPR013078">
    <property type="entry name" value="His_Pase_superF_clade-1"/>
</dbReference>
<evidence type="ECO:0000256" key="2">
    <source>
        <dbReference type="ARBA" id="ARBA00023235"/>
    </source>
</evidence>
<keyword evidence="2" id="KW-0413">Isomerase</keyword>
<accession>A0A1R4J6I1</accession>
<gene>
    <name evidence="5" type="ORF">FM125_06655</name>
</gene>
<dbReference type="EMBL" id="FUKP01000043">
    <property type="protein sequence ID" value="SJN27415.1"/>
    <property type="molecule type" value="Genomic_DNA"/>
</dbReference>
<feature type="active site" description="Proton donor/acceptor" evidence="3">
    <location>
        <position position="90"/>
    </location>
</feature>
<feature type="active site" description="Tele-phosphohistidine intermediate" evidence="3">
    <location>
        <position position="10"/>
    </location>
</feature>
<dbReference type="RefSeq" id="WP_245829857.1">
    <property type="nucleotide sequence ID" value="NZ_FUKP01000043.1"/>
</dbReference>
<evidence type="ECO:0000313" key="5">
    <source>
        <dbReference type="EMBL" id="SJN27415.1"/>
    </source>
</evidence>
<feature type="binding site" evidence="4">
    <location>
        <begin position="9"/>
        <end position="16"/>
    </location>
    <ligand>
        <name>substrate</name>
    </ligand>
</feature>
<dbReference type="GO" id="GO:0016791">
    <property type="term" value="F:phosphatase activity"/>
    <property type="evidence" value="ECO:0007669"/>
    <property type="project" value="TreeGrafter"/>
</dbReference>
<dbReference type="InterPro" id="IPR001345">
    <property type="entry name" value="PG/BPGM_mutase_AS"/>
</dbReference>
<organism evidence="5 6">
    <name type="scientific">Micrococcus lylae</name>
    <dbReference type="NCBI Taxonomy" id="1273"/>
    <lineage>
        <taxon>Bacteria</taxon>
        <taxon>Bacillati</taxon>
        <taxon>Actinomycetota</taxon>
        <taxon>Actinomycetes</taxon>
        <taxon>Micrococcales</taxon>
        <taxon>Micrococcaceae</taxon>
        <taxon>Micrococcus</taxon>
    </lineage>
</organism>
<dbReference type="Gene3D" id="3.40.50.1240">
    <property type="entry name" value="Phosphoglycerate mutase-like"/>
    <property type="match status" value="1"/>
</dbReference>
<protein>
    <submittedName>
        <fullName evidence="5">Phosphoglycerate mutase family</fullName>
    </submittedName>
</protein>
<keyword evidence="1" id="KW-0324">Glycolysis</keyword>
<dbReference type="PANTHER" id="PTHR48100:SF1">
    <property type="entry name" value="HISTIDINE PHOSPHATASE FAMILY PROTEIN-RELATED"/>
    <property type="match status" value="1"/>
</dbReference>
<dbReference type="CDD" id="cd07067">
    <property type="entry name" value="HP_PGM_like"/>
    <property type="match status" value="1"/>
</dbReference>
<name>A0A1R4J6I1_9MICC</name>
<dbReference type="InterPro" id="IPR050275">
    <property type="entry name" value="PGM_Phosphatase"/>
</dbReference>